<sequence>MEMCTYIDAQLHEAAIKGKLNPFKVYQGHQLETLLTPNENTILHIYLTSQTKRSTLSRTRFIKEVLAICPSLLWKVNVDGNTLLHIAARYGLADVAEELIQWAPKASAGDEILDLESGGEEPREREMVAVRRMLRMTNKYKETALHEAARNKGSLDVVKAILGHEDGEFTYSANDGGKTPLYLAAENGSAKTVLELLSNPNSKSLAYGGPSGKTALHAAAINRKTSQEMIDKLLDKWSSLTRETDEKGWTPLHYAVYKGYTSMVEKLLEKDESSAYISDKDWKRTPLHIAACRGLHHQVDKIISRCPNCCELVDIRGWNVLHYAVISQSEKVLRTLLKHSSLVYLLYGKDIKGNMPVHLYKAYHPLNVPLSLQLFTLMNLIFDKPNLFFHWLQLYSQVPEYSSSEKSEYLEWMNSIGTGPLGEIENEEEKRKENLIIELEKVKDSHLVASTLIATITFAGAFTIPGGYISDEKSLQKGAPILSKNLAFKVFIISDSMAMVLSTFAVFIHLVLALLKYQKGSFWLIKCAYISLFYAMVAMLIAFVTGTYSFLTPPMGISICAIGSTFFLFLSCSMMRIITVDIWKGYERCQLLADWFHLGHYRNH</sequence>
<name>A0ACB7HFL9_MANES</name>
<gene>
    <name evidence="1" type="ORF">MANES_06G001000v8</name>
</gene>
<keyword evidence="2" id="KW-1185">Reference proteome</keyword>
<proteinExistence type="predicted"/>
<accession>A0ACB7HFL9</accession>
<reference evidence="2" key="1">
    <citation type="journal article" date="2016" name="Nat. Biotechnol.">
        <title>Sequencing wild and cultivated cassava and related species reveals extensive interspecific hybridization and genetic diversity.</title>
        <authorList>
            <person name="Bredeson J.V."/>
            <person name="Lyons J.B."/>
            <person name="Prochnik S.E."/>
            <person name="Wu G.A."/>
            <person name="Ha C.M."/>
            <person name="Edsinger-Gonzales E."/>
            <person name="Grimwood J."/>
            <person name="Schmutz J."/>
            <person name="Rabbi I.Y."/>
            <person name="Egesi C."/>
            <person name="Nauluvula P."/>
            <person name="Lebot V."/>
            <person name="Ndunguru J."/>
            <person name="Mkamilo G."/>
            <person name="Bart R.S."/>
            <person name="Setter T.L."/>
            <person name="Gleadow R.M."/>
            <person name="Kulakow P."/>
            <person name="Ferguson M.E."/>
            <person name="Rounsley S."/>
            <person name="Rokhsar D.S."/>
        </authorList>
    </citation>
    <scope>NUCLEOTIDE SEQUENCE [LARGE SCALE GENOMIC DNA]</scope>
    <source>
        <strain evidence="2">cv. AM560-2</strain>
    </source>
</reference>
<protein>
    <submittedName>
        <fullName evidence="1">Uncharacterized protein</fullName>
    </submittedName>
</protein>
<dbReference type="EMBL" id="CM004392">
    <property type="protein sequence ID" value="KAG8651574.1"/>
    <property type="molecule type" value="Genomic_DNA"/>
</dbReference>
<evidence type="ECO:0000313" key="2">
    <source>
        <dbReference type="Proteomes" id="UP000091857"/>
    </source>
</evidence>
<comment type="caution">
    <text evidence="1">The sequence shown here is derived from an EMBL/GenBank/DDBJ whole genome shotgun (WGS) entry which is preliminary data.</text>
</comment>
<organism evidence="1 2">
    <name type="scientific">Manihot esculenta</name>
    <name type="common">Cassava</name>
    <name type="synonym">Jatropha manihot</name>
    <dbReference type="NCBI Taxonomy" id="3983"/>
    <lineage>
        <taxon>Eukaryota</taxon>
        <taxon>Viridiplantae</taxon>
        <taxon>Streptophyta</taxon>
        <taxon>Embryophyta</taxon>
        <taxon>Tracheophyta</taxon>
        <taxon>Spermatophyta</taxon>
        <taxon>Magnoliopsida</taxon>
        <taxon>eudicotyledons</taxon>
        <taxon>Gunneridae</taxon>
        <taxon>Pentapetalae</taxon>
        <taxon>rosids</taxon>
        <taxon>fabids</taxon>
        <taxon>Malpighiales</taxon>
        <taxon>Euphorbiaceae</taxon>
        <taxon>Crotonoideae</taxon>
        <taxon>Manihoteae</taxon>
        <taxon>Manihot</taxon>
    </lineage>
</organism>
<evidence type="ECO:0000313" key="1">
    <source>
        <dbReference type="EMBL" id="KAG8651574.1"/>
    </source>
</evidence>
<dbReference type="Proteomes" id="UP000091857">
    <property type="component" value="Chromosome 6"/>
</dbReference>